<dbReference type="PROSITE" id="PS50949">
    <property type="entry name" value="HTH_GNTR"/>
    <property type="match status" value="1"/>
</dbReference>
<keyword evidence="11" id="KW-1185">Reference proteome</keyword>
<dbReference type="InterPro" id="IPR004839">
    <property type="entry name" value="Aminotransferase_I/II_large"/>
</dbReference>
<dbReference type="CDD" id="cd07377">
    <property type="entry name" value="WHTH_GntR"/>
    <property type="match status" value="1"/>
</dbReference>
<accession>A0A229P4G6</accession>
<keyword evidence="7" id="KW-0804">Transcription</keyword>
<keyword evidence="3" id="KW-0032">Aminotransferase</keyword>
<dbReference type="Gene3D" id="1.10.10.10">
    <property type="entry name" value="Winged helix-like DNA-binding domain superfamily/Winged helix DNA-binding domain"/>
    <property type="match status" value="1"/>
</dbReference>
<evidence type="ECO:0000256" key="1">
    <source>
        <dbReference type="ARBA" id="ARBA00001933"/>
    </source>
</evidence>
<dbReference type="OrthoDB" id="9808770at2"/>
<dbReference type="GO" id="GO:0008483">
    <property type="term" value="F:transaminase activity"/>
    <property type="evidence" value="ECO:0007669"/>
    <property type="project" value="UniProtKB-KW"/>
</dbReference>
<dbReference type="SUPFAM" id="SSF46785">
    <property type="entry name" value="Winged helix' DNA-binding domain"/>
    <property type="match status" value="1"/>
</dbReference>
<evidence type="ECO:0000313" key="11">
    <source>
        <dbReference type="Proteomes" id="UP000215145"/>
    </source>
</evidence>
<dbReference type="InterPro" id="IPR015424">
    <property type="entry name" value="PyrdxlP-dep_Trfase"/>
</dbReference>
<dbReference type="GO" id="GO:0003700">
    <property type="term" value="F:DNA-binding transcription factor activity"/>
    <property type="evidence" value="ECO:0007669"/>
    <property type="project" value="InterPro"/>
</dbReference>
<keyword evidence="6" id="KW-0238">DNA-binding</keyword>
<evidence type="ECO:0000256" key="8">
    <source>
        <dbReference type="SAM" id="MobiDB-lite"/>
    </source>
</evidence>
<comment type="caution">
    <text evidence="10">The sequence shown here is derived from an EMBL/GenBank/DDBJ whole genome shotgun (WGS) entry which is preliminary data.</text>
</comment>
<dbReference type="RefSeq" id="WP_089524219.1">
    <property type="nucleotide sequence ID" value="NZ_NMUQ01000001.1"/>
</dbReference>
<dbReference type="GO" id="GO:0030170">
    <property type="term" value="F:pyridoxal phosphate binding"/>
    <property type="evidence" value="ECO:0007669"/>
    <property type="project" value="InterPro"/>
</dbReference>
<dbReference type="PANTHER" id="PTHR46577">
    <property type="entry name" value="HTH-TYPE TRANSCRIPTIONAL REGULATORY PROTEIN GABR"/>
    <property type="match status" value="1"/>
</dbReference>
<name>A0A229P4G6_9BACL</name>
<dbReference type="AlphaFoldDB" id="A0A229P4G6"/>
<proteinExistence type="inferred from homology"/>
<dbReference type="EMBL" id="NMUQ01000001">
    <property type="protein sequence ID" value="OXM17142.1"/>
    <property type="molecule type" value="Genomic_DNA"/>
</dbReference>
<evidence type="ECO:0000256" key="2">
    <source>
        <dbReference type="ARBA" id="ARBA00005384"/>
    </source>
</evidence>
<feature type="domain" description="HTH gntR-type" evidence="9">
    <location>
        <begin position="15"/>
        <end position="83"/>
    </location>
</feature>
<dbReference type="Proteomes" id="UP000215145">
    <property type="component" value="Unassembled WGS sequence"/>
</dbReference>
<evidence type="ECO:0000256" key="5">
    <source>
        <dbReference type="ARBA" id="ARBA00023015"/>
    </source>
</evidence>
<dbReference type="Pfam" id="PF00392">
    <property type="entry name" value="GntR"/>
    <property type="match status" value="1"/>
</dbReference>
<gene>
    <name evidence="10" type="ORF">CGZ75_11135</name>
</gene>
<dbReference type="PANTHER" id="PTHR46577:SF1">
    <property type="entry name" value="HTH-TYPE TRANSCRIPTIONAL REGULATORY PROTEIN GABR"/>
    <property type="match status" value="1"/>
</dbReference>
<dbReference type="PRINTS" id="PR00035">
    <property type="entry name" value="HTHGNTR"/>
</dbReference>
<evidence type="ECO:0000256" key="7">
    <source>
        <dbReference type="ARBA" id="ARBA00023163"/>
    </source>
</evidence>
<feature type="compositionally biased region" description="Basic and acidic residues" evidence="8">
    <location>
        <begin position="90"/>
        <end position="106"/>
    </location>
</feature>
<dbReference type="InterPro" id="IPR036390">
    <property type="entry name" value="WH_DNA-bd_sf"/>
</dbReference>
<evidence type="ECO:0000313" key="10">
    <source>
        <dbReference type="EMBL" id="OXM17142.1"/>
    </source>
</evidence>
<keyword evidence="3" id="KW-0808">Transferase</keyword>
<evidence type="ECO:0000259" key="9">
    <source>
        <dbReference type="PROSITE" id="PS50949"/>
    </source>
</evidence>
<evidence type="ECO:0000256" key="6">
    <source>
        <dbReference type="ARBA" id="ARBA00023125"/>
    </source>
</evidence>
<protein>
    <submittedName>
        <fullName evidence="10">Transcriptional regulator</fullName>
    </submittedName>
</protein>
<comment type="similarity">
    <text evidence="2">In the C-terminal section; belongs to the class-I pyridoxal-phosphate-dependent aminotransferase family.</text>
</comment>
<dbReference type="SUPFAM" id="SSF53383">
    <property type="entry name" value="PLP-dependent transferases"/>
    <property type="match status" value="1"/>
</dbReference>
<organism evidence="10 11">
    <name type="scientific">Paenibacillus herberti</name>
    <dbReference type="NCBI Taxonomy" id="1619309"/>
    <lineage>
        <taxon>Bacteria</taxon>
        <taxon>Bacillati</taxon>
        <taxon>Bacillota</taxon>
        <taxon>Bacilli</taxon>
        <taxon>Bacillales</taxon>
        <taxon>Paenibacillaceae</taxon>
        <taxon>Paenibacillus</taxon>
    </lineage>
</organism>
<evidence type="ECO:0000256" key="4">
    <source>
        <dbReference type="ARBA" id="ARBA00022898"/>
    </source>
</evidence>
<dbReference type="Pfam" id="PF00155">
    <property type="entry name" value="Aminotran_1_2"/>
    <property type="match status" value="1"/>
</dbReference>
<dbReference type="SMART" id="SM00345">
    <property type="entry name" value="HTH_GNTR"/>
    <property type="match status" value="1"/>
</dbReference>
<evidence type="ECO:0000256" key="3">
    <source>
        <dbReference type="ARBA" id="ARBA00022576"/>
    </source>
</evidence>
<dbReference type="InterPro" id="IPR051446">
    <property type="entry name" value="HTH_trans_reg/aminotransferase"/>
</dbReference>
<dbReference type="Gene3D" id="3.40.640.10">
    <property type="entry name" value="Type I PLP-dependent aspartate aminotransferase-like (Major domain)"/>
    <property type="match status" value="1"/>
</dbReference>
<keyword evidence="4" id="KW-0663">Pyridoxal phosphate</keyword>
<feature type="compositionally biased region" description="Polar residues" evidence="8">
    <location>
        <begin position="108"/>
        <end position="121"/>
    </location>
</feature>
<keyword evidence="5" id="KW-0805">Transcription regulation</keyword>
<comment type="cofactor">
    <cofactor evidence="1">
        <name>pyridoxal 5'-phosphate</name>
        <dbReference type="ChEBI" id="CHEBI:597326"/>
    </cofactor>
</comment>
<dbReference type="GO" id="GO:0003677">
    <property type="term" value="F:DNA binding"/>
    <property type="evidence" value="ECO:0007669"/>
    <property type="project" value="UniProtKB-KW"/>
</dbReference>
<dbReference type="InterPro" id="IPR036388">
    <property type="entry name" value="WH-like_DNA-bd_sf"/>
</dbReference>
<dbReference type="CDD" id="cd00609">
    <property type="entry name" value="AAT_like"/>
    <property type="match status" value="1"/>
</dbReference>
<sequence length="543" mass="60148">MDIRLSYERRLEQSASKREALYESLKELILNGGLPSGERLPSSRKLAELYGLSRGTVSQAYDMLYAEGYVRGEQGSGTYVAFRRSDVGGRAQAHEEAHEDAAKEGVDSGSNSLRSTENSEGPSFVMSEWYRRLEAAGTLYPGRTSSYGIEGWTGTERIPVIQTEEAKEPLLGRLGRNASLFASGQTDFRLFPTREWKQSLHAAVRDSLERPMEDGYRELPGVGSLRLREAIASMLLRERGITARPEEIVVTSGSKQGLALILQMLAGPGSAIVLENPCYTGIKEAAAAAGASIIHAEVDEHGIIPGDWDAVLAAVTPNRQFPTGAVLPASRRSELLAWAEKRGALLLEDDYDGEFRYTGRPGEPLKSLDRSGRVIYLGSFSRTMYSGLRIGYIVAPAWLVPRLVRAKTFYEPYASGQLEQLAMARFIQEGRYARHLGRIRREYRRRLAALHHGLESLPGKPFRWRPAHAGLHQYAVWSGSQESYDGLLEQARRLGLAWADGRRYQEVADKAAVLAPGALFGFAHLTEEEIKQGMKQLAEACWS</sequence>
<dbReference type="InterPro" id="IPR000524">
    <property type="entry name" value="Tscrpt_reg_HTH_GntR"/>
</dbReference>
<feature type="region of interest" description="Disordered" evidence="8">
    <location>
        <begin position="90"/>
        <end position="121"/>
    </location>
</feature>
<dbReference type="InterPro" id="IPR015421">
    <property type="entry name" value="PyrdxlP-dep_Trfase_major"/>
</dbReference>
<reference evidence="10 11" key="1">
    <citation type="submission" date="2017-07" db="EMBL/GenBank/DDBJ databases">
        <title>Paenibacillus herberti R33 genome sequencing and assembly.</title>
        <authorList>
            <person name="Su W."/>
        </authorList>
    </citation>
    <scope>NUCLEOTIDE SEQUENCE [LARGE SCALE GENOMIC DNA]</scope>
    <source>
        <strain evidence="10 11">R33</strain>
    </source>
</reference>